<name>A0A554VL54_9FLAO</name>
<gene>
    <name evidence="4" type="ORF">FOF46_11070</name>
</gene>
<dbReference type="RefSeq" id="WP_143916502.1">
    <property type="nucleotide sequence ID" value="NZ_CANMIK010000010.1"/>
</dbReference>
<evidence type="ECO:0000256" key="1">
    <source>
        <dbReference type="SAM" id="MobiDB-lite"/>
    </source>
</evidence>
<accession>A0A554VL54</accession>
<evidence type="ECO:0000259" key="2">
    <source>
        <dbReference type="Pfam" id="PF02625"/>
    </source>
</evidence>
<feature type="compositionally biased region" description="Basic and acidic residues" evidence="1">
    <location>
        <begin position="333"/>
        <end position="343"/>
    </location>
</feature>
<feature type="region of interest" description="Disordered" evidence="1">
    <location>
        <begin position="333"/>
        <end position="353"/>
    </location>
</feature>
<dbReference type="Proteomes" id="UP000318833">
    <property type="component" value="Unassembled WGS sequence"/>
</dbReference>
<comment type="caution">
    <text evidence="4">The sequence shown here is derived from an EMBL/GenBank/DDBJ whole genome shotgun (WGS) entry which is preliminary data.</text>
</comment>
<evidence type="ECO:0000313" key="5">
    <source>
        <dbReference type="Proteomes" id="UP000318833"/>
    </source>
</evidence>
<dbReference type="Gene3D" id="3.40.50.720">
    <property type="entry name" value="NAD(P)-binding Rossmann-like Domain"/>
    <property type="match status" value="1"/>
</dbReference>
<dbReference type="OrthoDB" id="9773039at2"/>
<dbReference type="Pfam" id="PF13478">
    <property type="entry name" value="XdhC_C"/>
    <property type="match status" value="1"/>
</dbReference>
<dbReference type="AlphaFoldDB" id="A0A554VL54"/>
<dbReference type="InterPro" id="IPR027051">
    <property type="entry name" value="XdhC_Rossmann_dom"/>
</dbReference>
<protein>
    <submittedName>
        <fullName evidence="4">XdhC family protein</fullName>
    </submittedName>
</protein>
<organism evidence="4 5">
    <name type="scientific">Aquimarina algiphila</name>
    <dbReference type="NCBI Taxonomy" id="2047982"/>
    <lineage>
        <taxon>Bacteria</taxon>
        <taxon>Pseudomonadati</taxon>
        <taxon>Bacteroidota</taxon>
        <taxon>Flavobacteriia</taxon>
        <taxon>Flavobacteriales</taxon>
        <taxon>Flavobacteriaceae</taxon>
        <taxon>Aquimarina</taxon>
    </lineage>
</organism>
<dbReference type="Pfam" id="PF02625">
    <property type="entry name" value="XdhC_CoxI"/>
    <property type="match status" value="1"/>
</dbReference>
<sequence>MTHEFKEIIECYYKARQQGIPAVMATVVDVEGSSYRRPGVGMLILENGTVTGAVSGGCVEKEVLRQAQSVFKTGSPKVMTYDGKYRLGCEGLLYILIERFEMDNFGIEAVQKHLKSRTPFEIKSRYSKAEKNLSMMGSVVLFKENQEFVFSNKVNTRIDASFDFFQREIQPCFRLVIIGTEHDAVKLGQLASMTGWEVEIIGSPHHPKHLKDFPGVTRVINATPEELCLDNIDDQTAIVLMTHNFAKDLLYLQAIKDTQPVYIGLLGPARRREKLLSAFIEYFPEVADEFLDSIHGPAGLNLGAETPQEIAISIIAEVLATIRNQTPIPLQEKKGAIHDDPKRKSINVVSTRI</sequence>
<dbReference type="EMBL" id="VLNR01000019">
    <property type="protein sequence ID" value="TSE08837.1"/>
    <property type="molecule type" value="Genomic_DNA"/>
</dbReference>
<evidence type="ECO:0000313" key="4">
    <source>
        <dbReference type="EMBL" id="TSE08837.1"/>
    </source>
</evidence>
<proteinExistence type="predicted"/>
<dbReference type="PANTHER" id="PTHR30388:SF4">
    <property type="entry name" value="MOLYBDENUM COFACTOR INSERTION CHAPERONE PAOD"/>
    <property type="match status" value="1"/>
</dbReference>
<reference evidence="4 5" key="1">
    <citation type="submission" date="2019-07" db="EMBL/GenBank/DDBJ databases">
        <title>The draft genome sequence of Aquimarina algiphila M91.</title>
        <authorList>
            <person name="Meng X."/>
        </authorList>
    </citation>
    <scope>NUCLEOTIDE SEQUENCE [LARGE SCALE GENOMIC DNA]</scope>
    <source>
        <strain evidence="4 5">M91</strain>
    </source>
</reference>
<evidence type="ECO:0000259" key="3">
    <source>
        <dbReference type="Pfam" id="PF13478"/>
    </source>
</evidence>
<keyword evidence="5" id="KW-1185">Reference proteome</keyword>
<dbReference type="PANTHER" id="PTHR30388">
    <property type="entry name" value="ALDEHYDE OXIDOREDUCTASE MOLYBDENUM COFACTOR ASSEMBLY PROTEIN"/>
    <property type="match status" value="1"/>
</dbReference>
<dbReference type="InterPro" id="IPR052698">
    <property type="entry name" value="MoCofactor_Util/Proc"/>
</dbReference>
<feature type="domain" description="XdhC- CoxI" evidence="2">
    <location>
        <begin position="16"/>
        <end position="82"/>
    </location>
</feature>
<dbReference type="InterPro" id="IPR003777">
    <property type="entry name" value="XdhC_CoxI"/>
</dbReference>
<feature type="domain" description="XdhC Rossmann" evidence="3">
    <location>
        <begin position="175"/>
        <end position="318"/>
    </location>
</feature>